<evidence type="ECO:0000256" key="1">
    <source>
        <dbReference type="SAM" id="MobiDB-lite"/>
    </source>
</evidence>
<reference evidence="4 5" key="1">
    <citation type="submission" date="2024-02" db="EMBL/GenBank/DDBJ databases">
        <title>Chromosome-scale genome assembly of the rough periwinkle Littorina saxatilis.</title>
        <authorList>
            <person name="De Jode A."/>
            <person name="Faria R."/>
            <person name="Formenti G."/>
            <person name="Sims Y."/>
            <person name="Smith T.P."/>
            <person name="Tracey A."/>
            <person name="Wood J.M.D."/>
            <person name="Zagrodzka Z.B."/>
            <person name="Johannesson K."/>
            <person name="Butlin R.K."/>
            <person name="Leder E.H."/>
        </authorList>
    </citation>
    <scope>NUCLEOTIDE SEQUENCE [LARGE SCALE GENOMIC DNA]</scope>
    <source>
        <strain evidence="4">Snail1</strain>
        <tissue evidence="4">Muscle</tissue>
    </source>
</reference>
<gene>
    <name evidence="4" type="ORF">V1264_013165</name>
</gene>
<dbReference type="EMBL" id="JBAMIC010000003">
    <property type="protein sequence ID" value="KAK7109050.1"/>
    <property type="molecule type" value="Genomic_DNA"/>
</dbReference>
<name>A0AAN9BPW7_9CAEN</name>
<keyword evidence="2" id="KW-1133">Transmembrane helix</keyword>
<keyword evidence="2" id="KW-0472">Membrane</keyword>
<evidence type="ECO:0000313" key="5">
    <source>
        <dbReference type="Proteomes" id="UP001374579"/>
    </source>
</evidence>
<organism evidence="4 5">
    <name type="scientific">Littorina saxatilis</name>
    <dbReference type="NCBI Taxonomy" id="31220"/>
    <lineage>
        <taxon>Eukaryota</taxon>
        <taxon>Metazoa</taxon>
        <taxon>Spiralia</taxon>
        <taxon>Lophotrochozoa</taxon>
        <taxon>Mollusca</taxon>
        <taxon>Gastropoda</taxon>
        <taxon>Caenogastropoda</taxon>
        <taxon>Littorinimorpha</taxon>
        <taxon>Littorinoidea</taxon>
        <taxon>Littorinidae</taxon>
        <taxon>Littorina</taxon>
    </lineage>
</organism>
<feature type="transmembrane region" description="Helical" evidence="2">
    <location>
        <begin position="45"/>
        <end position="66"/>
    </location>
</feature>
<sequence>MDGRTTLLIFCCSSLLLPIAAQTTNKDASCDNDDGDSGVGRGIGIGFAIILCIVAAVVAVLVAVLWRRGWVLPAFLPCQAADPSGKTSERVDTHGTVTALTTPQSHSRQNTGIIQSSQRSGEDSPRCPNTPV</sequence>
<evidence type="ECO:0000313" key="4">
    <source>
        <dbReference type="EMBL" id="KAK7109050.1"/>
    </source>
</evidence>
<evidence type="ECO:0000256" key="3">
    <source>
        <dbReference type="SAM" id="SignalP"/>
    </source>
</evidence>
<proteinExistence type="predicted"/>
<keyword evidence="5" id="KW-1185">Reference proteome</keyword>
<evidence type="ECO:0000256" key="2">
    <source>
        <dbReference type="SAM" id="Phobius"/>
    </source>
</evidence>
<feature type="region of interest" description="Disordered" evidence="1">
    <location>
        <begin position="80"/>
        <end position="132"/>
    </location>
</feature>
<feature type="compositionally biased region" description="Polar residues" evidence="1">
    <location>
        <begin position="95"/>
        <end position="119"/>
    </location>
</feature>
<dbReference type="Proteomes" id="UP001374579">
    <property type="component" value="Unassembled WGS sequence"/>
</dbReference>
<protein>
    <submittedName>
        <fullName evidence="4">Uncharacterized protein</fullName>
    </submittedName>
</protein>
<accession>A0AAN9BPW7</accession>
<comment type="caution">
    <text evidence="4">The sequence shown here is derived from an EMBL/GenBank/DDBJ whole genome shotgun (WGS) entry which is preliminary data.</text>
</comment>
<feature type="signal peptide" evidence="3">
    <location>
        <begin position="1"/>
        <end position="21"/>
    </location>
</feature>
<dbReference type="AlphaFoldDB" id="A0AAN9BPW7"/>
<keyword evidence="3" id="KW-0732">Signal</keyword>
<feature type="chain" id="PRO_5042831330" evidence="3">
    <location>
        <begin position="22"/>
        <end position="132"/>
    </location>
</feature>
<keyword evidence="2" id="KW-0812">Transmembrane</keyword>